<evidence type="ECO:0000256" key="1">
    <source>
        <dbReference type="SAM" id="Coils"/>
    </source>
</evidence>
<evidence type="ECO:0000313" key="3">
    <source>
        <dbReference type="EMBL" id="GAN06173.1"/>
    </source>
</evidence>
<dbReference type="STRING" id="91626.A0A0C9MVP4"/>
<reference evidence="3" key="1">
    <citation type="submission" date="2014-09" db="EMBL/GenBank/DDBJ databases">
        <title>Draft genome sequence of an oleaginous Mucoromycotina fungus Mucor ambiguus NBRC6742.</title>
        <authorList>
            <person name="Takeda I."/>
            <person name="Yamane N."/>
            <person name="Morita T."/>
            <person name="Tamano K."/>
            <person name="Machida M."/>
            <person name="Baker S."/>
            <person name="Koike H."/>
        </authorList>
    </citation>
    <scope>NUCLEOTIDE SEQUENCE</scope>
    <source>
        <strain evidence="3">NBRC 6742</strain>
    </source>
</reference>
<dbReference type="OrthoDB" id="2416276at2759"/>
<keyword evidence="4" id="KW-1185">Reference proteome</keyword>
<feature type="compositionally biased region" description="Polar residues" evidence="2">
    <location>
        <begin position="15"/>
        <end position="25"/>
    </location>
</feature>
<keyword evidence="1" id="KW-0175">Coiled coil</keyword>
<evidence type="ECO:0008006" key="5">
    <source>
        <dbReference type="Google" id="ProtNLM"/>
    </source>
</evidence>
<accession>A0A0C9MVP4</accession>
<evidence type="ECO:0000313" key="4">
    <source>
        <dbReference type="Proteomes" id="UP000053815"/>
    </source>
</evidence>
<organism evidence="3">
    <name type="scientific">Mucor ambiguus</name>
    <dbReference type="NCBI Taxonomy" id="91626"/>
    <lineage>
        <taxon>Eukaryota</taxon>
        <taxon>Fungi</taxon>
        <taxon>Fungi incertae sedis</taxon>
        <taxon>Mucoromycota</taxon>
        <taxon>Mucoromycotina</taxon>
        <taxon>Mucoromycetes</taxon>
        <taxon>Mucorales</taxon>
        <taxon>Mucorineae</taxon>
        <taxon>Mucoraceae</taxon>
        <taxon>Mucor</taxon>
    </lineage>
</organism>
<feature type="coiled-coil region" evidence="1">
    <location>
        <begin position="649"/>
        <end position="683"/>
    </location>
</feature>
<evidence type="ECO:0000256" key="2">
    <source>
        <dbReference type="SAM" id="MobiDB-lite"/>
    </source>
</evidence>
<name>A0A0C9MVP4_9FUNG</name>
<sequence>MSAFSFINESRLIDNQASNKNALDNNSKRKQERPAYQQSGQLSNSLYIFKDTRDDPFYDQSSHSSEASSSNKHNDSWKKNFKSSFSFINQGDSAKPISPVAKHQPLKFSSSFIMEDFMDSDEDRASSISDKSAKKDNINKYLSLMEGQPSKFTDKKRNGSRKGKEKLIQSMLDHSVSSDRLVGQAPLFKSAFNFINRAPSTTDISNATSPSLPEEEKVFAMSKSIIKPDKEMALLQASTCWQKIQKKKLMQVQRIKKHYEDQIKYGKMVHEMKDEINSIDSKKRQALVSEDYEAAHKYAILGENMEKDYADLLSSNFQDQIGKEWEHLIQILQQEAQNAENMVKCCQEVKDERRRRFETFAADKERLHKETVKQMEKQRAAIESEKSEIAFDLDMWNQNHTDLDERMEEAVQSEVKRKKSLETKSTAIQRQLNIEELRQRLRQLESEQLTVNEELQDVEAIIENKLTVFKKEVDEDNNEKKTIEARQEEVQQKLNSLDEQDAKIERDLEDQKATRHLHEQELEHLLTQTGQADERVQSSKTEQSVLKDLLNSVIEKRGQTVSQHDAAIRRFRESIARKSREIKSIQDELYQCEQACVDLEENSTKVTIKLKSLDKLKKLAIENGQFERAGALSLKIKAAQSTLVKLEESKDHQNDISLVNNRLATAKNELATLEQDLITLKNEQTTNLGLILEQLRQQLNESLQDESLKNYDTFVTFAKCELQLINTPLSDY</sequence>
<feature type="coiled-coil region" evidence="1">
    <location>
        <begin position="322"/>
        <end position="385"/>
    </location>
</feature>
<dbReference type="Proteomes" id="UP000053815">
    <property type="component" value="Unassembled WGS sequence"/>
</dbReference>
<proteinExistence type="predicted"/>
<feature type="coiled-coil region" evidence="1">
    <location>
        <begin position="568"/>
        <end position="602"/>
    </location>
</feature>
<dbReference type="EMBL" id="DF836403">
    <property type="protein sequence ID" value="GAN06173.1"/>
    <property type="molecule type" value="Genomic_DNA"/>
</dbReference>
<feature type="region of interest" description="Disordered" evidence="2">
    <location>
        <begin position="15"/>
        <end position="44"/>
    </location>
</feature>
<dbReference type="AlphaFoldDB" id="A0A0C9MVP4"/>
<gene>
    <name evidence="3" type="ORF">MAM1_0114d05653</name>
</gene>
<protein>
    <recommendedName>
        <fullName evidence="5">UVR domain-containing protein</fullName>
    </recommendedName>
</protein>
<feature type="coiled-coil region" evidence="1">
    <location>
        <begin position="427"/>
        <end position="528"/>
    </location>
</feature>